<evidence type="ECO:0000256" key="12">
    <source>
        <dbReference type="ARBA" id="ARBA00023136"/>
    </source>
</evidence>
<dbReference type="GO" id="GO:0016705">
    <property type="term" value="F:oxidoreductase activity, acting on paired donors, with incorporation or reduction of molecular oxygen"/>
    <property type="evidence" value="ECO:0007669"/>
    <property type="project" value="InterPro"/>
</dbReference>
<comment type="pathway">
    <text evidence="3">Secondary metabolite biosynthesis.</text>
</comment>
<evidence type="ECO:0000256" key="3">
    <source>
        <dbReference type="ARBA" id="ARBA00005179"/>
    </source>
</evidence>
<dbReference type="PROSITE" id="PS00086">
    <property type="entry name" value="CYTOCHROME_P450"/>
    <property type="match status" value="1"/>
</dbReference>
<keyword evidence="6" id="KW-0812">Transmembrane</keyword>
<dbReference type="InterPro" id="IPR002401">
    <property type="entry name" value="Cyt_P450_E_grp-I"/>
</dbReference>
<feature type="binding site" description="axial binding residue" evidence="13">
    <location>
        <position position="362"/>
    </location>
    <ligand>
        <name>heme</name>
        <dbReference type="ChEBI" id="CHEBI:30413"/>
    </ligand>
    <ligandPart>
        <name>Fe</name>
        <dbReference type="ChEBI" id="CHEBI:18248"/>
    </ligandPart>
</feature>
<keyword evidence="5 13" id="KW-0349">Heme</keyword>
<dbReference type="PRINTS" id="PR00463">
    <property type="entry name" value="EP450I"/>
</dbReference>
<keyword evidence="11 14" id="KW-0503">Monooxygenase</keyword>
<dbReference type="PANTHER" id="PTHR46300:SF4">
    <property type="entry name" value="CYTOCHROME P450 98A3"/>
    <property type="match status" value="1"/>
</dbReference>
<dbReference type="Pfam" id="PF00067">
    <property type="entry name" value="p450"/>
    <property type="match status" value="1"/>
</dbReference>
<evidence type="ECO:0000256" key="10">
    <source>
        <dbReference type="ARBA" id="ARBA00023004"/>
    </source>
</evidence>
<evidence type="ECO:0000256" key="9">
    <source>
        <dbReference type="ARBA" id="ARBA00023002"/>
    </source>
</evidence>
<proteinExistence type="inferred from homology"/>
<dbReference type="InterPro" id="IPR017972">
    <property type="entry name" value="Cyt_P450_CS"/>
</dbReference>
<gene>
    <name evidence="15" type="primary">I1R980</name>
</gene>
<evidence type="ECO:0000256" key="7">
    <source>
        <dbReference type="ARBA" id="ARBA00022723"/>
    </source>
</evidence>
<dbReference type="GO" id="GO:0020037">
    <property type="term" value="F:heme binding"/>
    <property type="evidence" value="ECO:0007669"/>
    <property type="project" value="InterPro"/>
</dbReference>
<comment type="subcellular location">
    <subcellularLocation>
        <location evidence="2">Membrane</location>
    </subcellularLocation>
</comment>
<comment type="cofactor">
    <cofactor evidence="1 13">
        <name>heme</name>
        <dbReference type="ChEBI" id="CHEBI:30413"/>
    </cofactor>
</comment>
<evidence type="ECO:0000256" key="14">
    <source>
        <dbReference type="RuleBase" id="RU000461"/>
    </source>
</evidence>
<evidence type="ECO:0000256" key="4">
    <source>
        <dbReference type="ARBA" id="ARBA00010617"/>
    </source>
</evidence>
<evidence type="ECO:0000256" key="8">
    <source>
        <dbReference type="ARBA" id="ARBA00022989"/>
    </source>
</evidence>
<dbReference type="InterPro" id="IPR050364">
    <property type="entry name" value="Cytochrome_P450_fung"/>
</dbReference>
<evidence type="ECO:0000256" key="2">
    <source>
        <dbReference type="ARBA" id="ARBA00004370"/>
    </source>
</evidence>
<reference evidence="15" key="1">
    <citation type="submission" date="2019-10" db="EMBL/GenBank/DDBJ databases">
        <authorList>
            <person name="Nor Muhammad N."/>
        </authorList>
    </citation>
    <scope>NUCLEOTIDE SEQUENCE</scope>
</reference>
<dbReference type="GO" id="GO:0004497">
    <property type="term" value="F:monooxygenase activity"/>
    <property type="evidence" value="ECO:0007669"/>
    <property type="project" value="UniProtKB-KW"/>
</dbReference>
<keyword evidence="12" id="KW-0472">Membrane</keyword>
<dbReference type="CDD" id="cd11065">
    <property type="entry name" value="CYP64-like"/>
    <property type="match status" value="1"/>
</dbReference>
<dbReference type="SUPFAM" id="SSF48264">
    <property type="entry name" value="Cytochrome P450"/>
    <property type="match status" value="1"/>
</dbReference>
<comment type="similarity">
    <text evidence="4 14">Belongs to the cytochrome P450 family.</text>
</comment>
<evidence type="ECO:0000256" key="5">
    <source>
        <dbReference type="ARBA" id="ARBA00022617"/>
    </source>
</evidence>
<dbReference type="GO" id="GO:0016020">
    <property type="term" value="C:membrane"/>
    <property type="evidence" value="ECO:0007669"/>
    <property type="project" value="UniProtKB-SubCell"/>
</dbReference>
<dbReference type="AlphaFoldDB" id="A0A5K1JXM4"/>
<evidence type="ECO:0000256" key="11">
    <source>
        <dbReference type="ARBA" id="ARBA00023033"/>
    </source>
</evidence>
<organism evidence="15">
    <name type="scientific">Ganoderma boninense</name>
    <dbReference type="NCBI Taxonomy" id="34458"/>
    <lineage>
        <taxon>Eukaryota</taxon>
        <taxon>Fungi</taxon>
        <taxon>Dikarya</taxon>
        <taxon>Basidiomycota</taxon>
        <taxon>Agaricomycotina</taxon>
        <taxon>Agaricomycetes</taxon>
        <taxon>Polyporales</taxon>
        <taxon>Polyporaceae</taxon>
        <taxon>Ganoderma</taxon>
    </lineage>
</organism>
<protein>
    <submittedName>
        <fullName evidence="15">N/A</fullName>
    </submittedName>
</protein>
<keyword evidence="9 14" id="KW-0560">Oxidoreductase</keyword>
<keyword evidence="7 13" id="KW-0479">Metal-binding</keyword>
<accession>A0A5K1JXM4</accession>
<evidence type="ECO:0000256" key="6">
    <source>
        <dbReference type="ARBA" id="ARBA00022692"/>
    </source>
</evidence>
<evidence type="ECO:0000256" key="1">
    <source>
        <dbReference type="ARBA" id="ARBA00001971"/>
    </source>
</evidence>
<dbReference type="GO" id="GO:0005506">
    <property type="term" value="F:iron ion binding"/>
    <property type="evidence" value="ECO:0007669"/>
    <property type="project" value="InterPro"/>
</dbReference>
<name>A0A5K1JXM4_9APHY</name>
<dbReference type="Gene3D" id="1.10.630.10">
    <property type="entry name" value="Cytochrome P450"/>
    <property type="match status" value="2"/>
</dbReference>
<keyword evidence="8" id="KW-1133">Transmembrane helix</keyword>
<dbReference type="EMBL" id="LR725779">
    <property type="protein sequence ID" value="VWO96614.1"/>
    <property type="molecule type" value="Genomic_DNA"/>
</dbReference>
<evidence type="ECO:0000313" key="15">
    <source>
        <dbReference type="EMBL" id="VWO96614.1"/>
    </source>
</evidence>
<dbReference type="PRINTS" id="PR00385">
    <property type="entry name" value="P450"/>
</dbReference>
<dbReference type="InterPro" id="IPR036396">
    <property type="entry name" value="Cyt_P450_sf"/>
</dbReference>
<evidence type="ECO:0000256" key="13">
    <source>
        <dbReference type="PIRSR" id="PIRSR602401-1"/>
    </source>
</evidence>
<keyword evidence="10 13" id="KW-0408">Iron</keyword>
<sequence length="446" mass="50587">MPPGPPRSFWGDNTLDIPRIKPWETFTAWNRKYGALDILLRTPTQARPNPQLTVSLSVGPIISFYLGRKPVIVLGTAQAAWDLLDKRADIYSARPRSIVALSATASAQYRPLQSLESKLMLRRLLDLKDNFAYKSEITLVPGKYLVESWPIILWLPKRLQWFRRDIDKHREMDIELYTSLMNQVRKKMSDGTAQPSMATIALGKQAEFGLTELETAYTLSGPWDAGVGTTLITIENFFLAMLHHRDVYLKFRDELDLVVGPNRLPEYSDMESLPYLMAALKEVTRWRPVAPTGFPHAVTQDDVYQGHFIPKGATVYGNIHAISRDPEMFPEPDVFRPERFLDAKNPKLASFTIPFGFGRRICPGMHVASQSIYIVVARMLWAFDIAPMQDEHGNPILPSTAAYTTRLVSGPEPFPLALKVRGKSVEEMIILESERAEAEAMRWDVE</sequence>
<dbReference type="PANTHER" id="PTHR46300">
    <property type="entry name" value="P450, PUTATIVE (EUROFUNG)-RELATED-RELATED"/>
    <property type="match status" value="1"/>
</dbReference>
<dbReference type="InterPro" id="IPR001128">
    <property type="entry name" value="Cyt_P450"/>
</dbReference>